<dbReference type="RefSeq" id="WP_176694245.1">
    <property type="nucleotide sequence ID" value="NZ_CTEN01000003.1"/>
</dbReference>
<reference evidence="2" key="1">
    <citation type="submission" date="2015-03" db="EMBL/GenBank/DDBJ databases">
        <authorList>
            <person name="Urmite Genomes"/>
        </authorList>
    </citation>
    <scope>NUCLEOTIDE SEQUENCE [LARGE SCALE GENOMIC DNA]</scope>
    <source>
        <strain evidence="2">FF10</strain>
    </source>
</reference>
<dbReference type="Proteomes" id="UP000198604">
    <property type="component" value="Unassembled WGS sequence"/>
</dbReference>
<dbReference type="STRING" id="1608583.BN1356_01292"/>
<name>A0A0E4H4I1_9STRE</name>
<dbReference type="Pfam" id="PF13024">
    <property type="entry name" value="DUF3884"/>
    <property type="match status" value="1"/>
</dbReference>
<protein>
    <recommendedName>
        <fullName evidence="3">DUF3884 family protein</fullName>
    </recommendedName>
</protein>
<evidence type="ECO:0008006" key="3">
    <source>
        <dbReference type="Google" id="ProtNLM"/>
    </source>
</evidence>
<gene>
    <name evidence="1" type="ORF">BN1356_01292</name>
</gene>
<evidence type="ECO:0000313" key="1">
    <source>
        <dbReference type="EMBL" id="CQR24946.1"/>
    </source>
</evidence>
<proteinExistence type="predicted"/>
<sequence length="90" mass="10468">MFEKLTKAYAASFKKIYILSFESEPDLSILSEQELASLGKWFKHSGSKWICHSDDTMEEFQRKFLEMSGLKASDLTITVDHWPFKLFSPL</sequence>
<dbReference type="EMBL" id="CTEN01000003">
    <property type="protein sequence ID" value="CQR24946.1"/>
    <property type="molecule type" value="Genomic_DNA"/>
</dbReference>
<evidence type="ECO:0000313" key="2">
    <source>
        <dbReference type="Proteomes" id="UP000198604"/>
    </source>
</evidence>
<dbReference type="InterPro" id="IPR024979">
    <property type="entry name" value="DUF3884"/>
</dbReference>
<keyword evidence="2" id="KW-1185">Reference proteome</keyword>
<organism evidence="1 2">
    <name type="scientific">Streptococcus varani</name>
    <dbReference type="NCBI Taxonomy" id="1608583"/>
    <lineage>
        <taxon>Bacteria</taxon>
        <taxon>Bacillati</taxon>
        <taxon>Bacillota</taxon>
        <taxon>Bacilli</taxon>
        <taxon>Lactobacillales</taxon>
        <taxon>Streptococcaceae</taxon>
        <taxon>Streptococcus</taxon>
    </lineage>
</organism>
<dbReference type="AlphaFoldDB" id="A0A0E4H4I1"/>
<accession>A0A0E4H4I1</accession>